<protein>
    <submittedName>
        <fullName evidence="1">Uncharacterized protein</fullName>
    </submittedName>
</protein>
<keyword evidence="2" id="KW-1185">Reference proteome</keyword>
<evidence type="ECO:0000313" key="2">
    <source>
        <dbReference type="Proteomes" id="UP001221328"/>
    </source>
</evidence>
<dbReference type="RefSeq" id="WP_272174541.1">
    <property type="nucleotide sequence ID" value="NZ_JAQOSK010000002.1"/>
</dbReference>
<dbReference type="Proteomes" id="UP001221328">
    <property type="component" value="Unassembled WGS sequence"/>
</dbReference>
<gene>
    <name evidence="1" type="ORF">PO587_07300</name>
</gene>
<proteinExistence type="predicted"/>
<comment type="caution">
    <text evidence="1">The sequence shown here is derived from an EMBL/GenBank/DDBJ whole genome shotgun (WGS) entry which is preliminary data.</text>
</comment>
<evidence type="ECO:0000313" key="1">
    <source>
        <dbReference type="EMBL" id="MDC2954259.1"/>
    </source>
</evidence>
<name>A0ABT5FP17_9ACTN</name>
<dbReference type="EMBL" id="JAQOSK010000002">
    <property type="protein sequence ID" value="MDC2954259.1"/>
    <property type="molecule type" value="Genomic_DNA"/>
</dbReference>
<reference evidence="1 2" key="1">
    <citation type="journal article" date="2015" name="Int. J. Syst. Evol. Microbiol.">
        <title>Streptomyces gilvifuscus sp. nov., an actinomycete that produces antibacterial compounds isolated from soil.</title>
        <authorList>
            <person name="Nguyen T.M."/>
            <person name="Kim J."/>
        </authorList>
    </citation>
    <scope>NUCLEOTIDE SEQUENCE [LARGE SCALE GENOMIC DNA]</scope>
    <source>
        <strain evidence="1 2">T113</strain>
    </source>
</reference>
<organism evidence="1 2">
    <name type="scientific">Streptomyces gilvifuscus</name>
    <dbReference type="NCBI Taxonomy" id="1550617"/>
    <lineage>
        <taxon>Bacteria</taxon>
        <taxon>Bacillati</taxon>
        <taxon>Actinomycetota</taxon>
        <taxon>Actinomycetes</taxon>
        <taxon>Kitasatosporales</taxon>
        <taxon>Streptomycetaceae</taxon>
        <taxon>Streptomyces</taxon>
    </lineage>
</organism>
<accession>A0ABT5FP17</accession>
<sequence length="48" mass="4816">MTLPLTRPAATIAKDPTVVAMTIDVVAAKRSALGSISSEAVSSEGETA</sequence>